<feature type="disulfide bond" evidence="7">
    <location>
        <begin position="493"/>
        <end position="502"/>
    </location>
</feature>
<dbReference type="Gene3D" id="1.20.1070.10">
    <property type="entry name" value="Rhodopsin 7-helix transmembrane proteins"/>
    <property type="match status" value="1"/>
</dbReference>
<dbReference type="PROSITE" id="PS50026">
    <property type="entry name" value="EGF_3"/>
    <property type="match status" value="1"/>
</dbReference>
<feature type="transmembrane region" description="Helical" evidence="8">
    <location>
        <begin position="818"/>
        <end position="839"/>
    </location>
</feature>
<evidence type="ECO:0000313" key="12">
    <source>
        <dbReference type="EMBL" id="CAF3590642.1"/>
    </source>
</evidence>
<organism evidence="12 13">
    <name type="scientific">Didymodactylos carnosus</name>
    <dbReference type="NCBI Taxonomy" id="1234261"/>
    <lineage>
        <taxon>Eukaryota</taxon>
        <taxon>Metazoa</taxon>
        <taxon>Spiralia</taxon>
        <taxon>Gnathifera</taxon>
        <taxon>Rotifera</taxon>
        <taxon>Eurotatoria</taxon>
        <taxon>Bdelloidea</taxon>
        <taxon>Philodinida</taxon>
        <taxon>Philodinidae</taxon>
        <taxon>Didymodactylos</taxon>
    </lineage>
</organism>
<dbReference type="PROSITE" id="PS50262">
    <property type="entry name" value="G_PROTEIN_RECEP_F1_2"/>
    <property type="match status" value="1"/>
</dbReference>
<dbReference type="SMART" id="SM00181">
    <property type="entry name" value="EGF"/>
    <property type="match status" value="1"/>
</dbReference>
<dbReference type="GO" id="GO:0005886">
    <property type="term" value="C:plasma membrane"/>
    <property type="evidence" value="ECO:0007669"/>
    <property type="project" value="TreeGrafter"/>
</dbReference>
<dbReference type="PROSITE" id="PS50068">
    <property type="entry name" value="LDLRA_2"/>
    <property type="match status" value="1"/>
</dbReference>
<feature type="transmembrane region" description="Helical" evidence="8">
    <location>
        <begin position="851"/>
        <end position="871"/>
    </location>
</feature>
<accession>A0A8S2H466</accession>
<feature type="domain" description="EGF-like" evidence="9">
    <location>
        <begin position="457"/>
        <end position="503"/>
    </location>
</feature>
<feature type="transmembrane region" description="Helical" evidence="8">
    <location>
        <begin position="770"/>
        <end position="792"/>
    </location>
</feature>
<dbReference type="Gene3D" id="4.10.400.10">
    <property type="entry name" value="Low-density Lipoprotein Receptor"/>
    <property type="match status" value="1"/>
</dbReference>
<dbReference type="SUPFAM" id="SSF81321">
    <property type="entry name" value="Family A G protein-coupled receptor-like"/>
    <property type="match status" value="1"/>
</dbReference>
<keyword evidence="2 8" id="KW-0812">Transmembrane</keyword>
<keyword evidence="3" id="KW-0677">Repeat</keyword>
<evidence type="ECO:0000256" key="8">
    <source>
        <dbReference type="SAM" id="Phobius"/>
    </source>
</evidence>
<dbReference type="CDD" id="cd00637">
    <property type="entry name" value="7tm_classA_rhodopsin-like"/>
    <property type="match status" value="1"/>
</dbReference>
<evidence type="ECO:0000256" key="1">
    <source>
        <dbReference type="ARBA" id="ARBA00004167"/>
    </source>
</evidence>
<dbReference type="GO" id="GO:0016192">
    <property type="term" value="P:vesicle-mediated transport"/>
    <property type="evidence" value="ECO:0007669"/>
    <property type="project" value="UniProtKB-ARBA"/>
</dbReference>
<dbReference type="SUPFAM" id="SSF57424">
    <property type="entry name" value="LDL receptor-like module"/>
    <property type="match status" value="1"/>
</dbReference>
<dbReference type="Proteomes" id="UP000682733">
    <property type="component" value="Unassembled WGS sequence"/>
</dbReference>
<evidence type="ECO:0000259" key="9">
    <source>
        <dbReference type="PROSITE" id="PS50026"/>
    </source>
</evidence>
<dbReference type="InterPro" id="IPR000742">
    <property type="entry name" value="EGF"/>
</dbReference>
<dbReference type="PROSITE" id="PS00022">
    <property type="entry name" value="EGF_1"/>
    <property type="match status" value="1"/>
</dbReference>
<dbReference type="Proteomes" id="UP000677228">
    <property type="component" value="Unassembled WGS sequence"/>
</dbReference>
<evidence type="ECO:0000259" key="10">
    <source>
        <dbReference type="PROSITE" id="PS50262"/>
    </source>
</evidence>
<dbReference type="PANTHER" id="PTHR24270">
    <property type="entry name" value="LOW-DENSITY LIPOPROTEIN RECEPTOR-RELATED"/>
    <property type="match status" value="1"/>
</dbReference>
<evidence type="ECO:0000313" key="13">
    <source>
        <dbReference type="Proteomes" id="UP000682733"/>
    </source>
</evidence>
<reference evidence="12" key="1">
    <citation type="submission" date="2021-02" db="EMBL/GenBank/DDBJ databases">
        <authorList>
            <person name="Nowell W R."/>
        </authorList>
    </citation>
    <scope>NUCLEOTIDE SEQUENCE</scope>
</reference>
<evidence type="ECO:0000256" key="7">
    <source>
        <dbReference type="PROSITE-ProRule" id="PRU00076"/>
    </source>
</evidence>
<comment type="caution">
    <text evidence="7">Lacks conserved residue(s) required for the propagation of feature annotation.</text>
</comment>
<protein>
    <submittedName>
        <fullName evidence="12">Uncharacterized protein</fullName>
    </submittedName>
</protein>
<evidence type="ECO:0000313" key="11">
    <source>
        <dbReference type="EMBL" id="CAF0806968.1"/>
    </source>
</evidence>
<gene>
    <name evidence="11" type="ORF">OVA965_LOCUS4948</name>
    <name evidence="12" type="ORF">TMI583_LOCUS4946</name>
</gene>
<evidence type="ECO:0000256" key="4">
    <source>
        <dbReference type="ARBA" id="ARBA00022989"/>
    </source>
</evidence>
<keyword evidence="7" id="KW-0245">EGF-like domain</keyword>
<dbReference type="Gene3D" id="2.10.25.10">
    <property type="entry name" value="Laminin"/>
    <property type="match status" value="1"/>
</dbReference>
<dbReference type="CDD" id="cd00112">
    <property type="entry name" value="LDLa"/>
    <property type="match status" value="1"/>
</dbReference>
<dbReference type="SMART" id="SM00192">
    <property type="entry name" value="LDLa"/>
    <property type="match status" value="2"/>
</dbReference>
<dbReference type="InterPro" id="IPR002172">
    <property type="entry name" value="LDrepeatLR_classA_rpt"/>
</dbReference>
<dbReference type="InterPro" id="IPR050685">
    <property type="entry name" value="LDLR"/>
</dbReference>
<comment type="subcellular location">
    <subcellularLocation>
        <location evidence="1">Membrane</location>
        <topology evidence="1">Single-pass membrane protein</topology>
    </subcellularLocation>
</comment>
<feature type="transmembrane region" description="Helical" evidence="8">
    <location>
        <begin position="715"/>
        <end position="733"/>
    </location>
</feature>
<dbReference type="Pfam" id="PF00057">
    <property type="entry name" value="Ldl_recept_a"/>
    <property type="match status" value="1"/>
</dbReference>
<dbReference type="CDD" id="cd00054">
    <property type="entry name" value="EGF_CA"/>
    <property type="match status" value="1"/>
</dbReference>
<dbReference type="EMBL" id="CAJOBA010001344">
    <property type="protein sequence ID" value="CAF3590642.1"/>
    <property type="molecule type" value="Genomic_DNA"/>
</dbReference>
<comment type="caution">
    <text evidence="12">The sequence shown here is derived from an EMBL/GenBank/DDBJ whole genome shotgun (WGS) entry which is preliminary data.</text>
</comment>
<dbReference type="EMBL" id="CAJNOK010001344">
    <property type="protein sequence ID" value="CAF0806968.1"/>
    <property type="molecule type" value="Genomic_DNA"/>
</dbReference>
<keyword evidence="6 7" id="KW-1015">Disulfide bond</keyword>
<dbReference type="InterPro" id="IPR017452">
    <property type="entry name" value="GPCR_Rhodpsn_7TM"/>
</dbReference>
<evidence type="ECO:0000256" key="2">
    <source>
        <dbReference type="ARBA" id="ARBA00022692"/>
    </source>
</evidence>
<sequence length="893" mass="103413">MLADGNHNSFLLLAEDESSLMQAECANVRKHRFSCSPYDEPKCLFAYNVGNSVNNCDKSNRDEYSLKHNLLLSNVKCLQKRPRDCQLLRNYIAESSLVTSNNVTTNQITNNSTSITAQSILFRQYCDVNWDLSFGSDELPEYCTDWRCSTNYYQCVRSKQCIPIEWVCNGVWDCNDGSDEEAIQLQTVLSDHNSKVIMNLMQMKSLCREKNVNRPFDMLCNYTHKYPCLLVDVDESFNFTSNRPCIHLSQIGDGRVDCYGSLDERNLIACSSHKMLGFNFKCEHGRELVDKYCIPQVHHCEWRCLNNEDKYLCFYLLNNLRIPCNKTRPVAADMLFRDVYCLNKTCIENARCNGIPQCEYGEDEYYFSIRSLPQLAIDFVGIQEAARHFSRQGWLCNRGVAIGMKDTLSGDKSIACFCPPSTYGHYSMCRPSYRGLFYDDKPLCQCSMNRYGPGCFIPRQCDMFNGRNLCLNGGTCYIQFEPDNTVEDYICLCRPSYFGNHCQHNSGKLELRYIKSMSREKQPVIASVLQLYDISDKTWNLIMKKQNVYTNELTSHTEFIRDQLSLPILGLLKLHFSPQISPPAYYLLYVKTNHTYLNLSMILNEKNHCRHTHTIFNLDKTQNSTTTVGSGYYLFVHSLTSQLSLMFLLLKVIHVLLGTKGMIWNSLWNTIWCKLVSFILSAFTRISYWLTGLVTIERLYVILYPKGLWLKKPAIAKHIILIIVVLTLGSHVHELVEYYIVQDPKYSEHGTWCVTQFSTVLSIYNQVNIFIHYSIPVLINFISTFISIILIARKRANATRNKTQIRVFREQLQKQKELFIPSLLILLCSLPQFIISFSLACTELNVNWQRYSLTVAYFLSYAPQVSSYFLYIQPSTMYKEQFLQTYVGKKLRK</sequence>
<feature type="domain" description="G-protein coupled receptors family 1 profile" evidence="10">
    <location>
        <begin position="610"/>
        <end position="871"/>
    </location>
</feature>
<proteinExistence type="predicted"/>
<evidence type="ECO:0000256" key="3">
    <source>
        <dbReference type="ARBA" id="ARBA00022737"/>
    </source>
</evidence>
<feature type="transmembrane region" description="Helical" evidence="8">
    <location>
        <begin position="686"/>
        <end position="703"/>
    </location>
</feature>
<name>A0A8S2H466_9BILA</name>
<keyword evidence="4 8" id="KW-1133">Transmembrane helix</keyword>
<evidence type="ECO:0000256" key="6">
    <source>
        <dbReference type="ARBA" id="ARBA00023157"/>
    </source>
</evidence>
<dbReference type="InterPro" id="IPR036055">
    <property type="entry name" value="LDL_receptor-like_sf"/>
</dbReference>
<evidence type="ECO:0000256" key="5">
    <source>
        <dbReference type="ARBA" id="ARBA00023136"/>
    </source>
</evidence>
<dbReference type="SUPFAM" id="SSF57196">
    <property type="entry name" value="EGF/Laminin"/>
    <property type="match status" value="1"/>
</dbReference>
<dbReference type="PRINTS" id="PR00261">
    <property type="entry name" value="LDLRECEPTOR"/>
</dbReference>
<dbReference type="AlphaFoldDB" id="A0A8S2H466"/>
<keyword evidence="5 8" id="KW-0472">Membrane</keyword>